<dbReference type="PANTHER" id="PTHR43433:SF5">
    <property type="entry name" value="AB HYDROLASE-1 DOMAIN-CONTAINING PROTEIN"/>
    <property type="match status" value="1"/>
</dbReference>
<evidence type="ECO:0000259" key="1">
    <source>
        <dbReference type="Pfam" id="PF00561"/>
    </source>
</evidence>
<comment type="caution">
    <text evidence="2">The sequence shown here is derived from an EMBL/GenBank/DDBJ whole genome shotgun (WGS) entry which is preliminary data.</text>
</comment>
<dbReference type="PATRIC" id="fig|36816.3.peg.1446"/>
<dbReference type="InterPro" id="IPR000073">
    <property type="entry name" value="AB_hydrolase_1"/>
</dbReference>
<proteinExistence type="predicted"/>
<dbReference type="PANTHER" id="PTHR43433">
    <property type="entry name" value="HYDROLASE, ALPHA/BETA FOLD FAMILY PROTEIN"/>
    <property type="match status" value="1"/>
</dbReference>
<dbReference type="GO" id="GO:0016787">
    <property type="term" value="F:hydrolase activity"/>
    <property type="evidence" value="ECO:0007669"/>
    <property type="project" value="UniProtKB-KW"/>
</dbReference>
<dbReference type="InterPro" id="IPR050471">
    <property type="entry name" value="AB_hydrolase"/>
</dbReference>
<evidence type="ECO:0000313" key="2">
    <source>
        <dbReference type="EMBL" id="KOT43152.1"/>
    </source>
</evidence>
<organism evidence="2 3">
    <name type="scientific">Streptomyces caelestis</name>
    <dbReference type="NCBI Taxonomy" id="36816"/>
    <lineage>
        <taxon>Bacteria</taxon>
        <taxon>Bacillati</taxon>
        <taxon>Actinomycetota</taxon>
        <taxon>Actinomycetes</taxon>
        <taxon>Kitasatosporales</taxon>
        <taxon>Streptomycetaceae</taxon>
        <taxon>Streptomyces</taxon>
    </lineage>
</organism>
<dbReference type="AlphaFoldDB" id="A0A0M9XAG3"/>
<reference evidence="2 3" key="1">
    <citation type="submission" date="2015-07" db="EMBL/GenBank/DDBJ databases">
        <authorList>
            <person name="Noorani M."/>
        </authorList>
    </citation>
    <scope>NUCLEOTIDE SEQUENCE [LARGE SCALE GENOMIC DNA]</scope>
    <source>
        <strain evidence="2 3">NRRL B-24567</strain>
    </source>
</reference>
<dbReference type="RefSeq" id="WP_030826341.1">
    <property type="nucleotide sequence ID" value="NZ_LGCN01000063.1"/>
</dbReference>
<dbReference type="Pfam" id="PF00561">
    <property type="entry name" value="Abhydrolase_1"/>
    <property type="match status" value="1"/>
</dbReference>
<keyword evidence="3" id="KW-1185">Reference proteome</keyword>
<name>A0A0M9XAG3_9ACTN</name>
<gene>
    <name evidence="2" type="ORF">ADK41_06760</name>
</gene>
<dbReference type="OrthoDB" id="7958481at2"/>
<dbReference type="Gene3D" id="3.40.50.1820">
    <property type="entry name" value="alpha/beta hydrolase"/>
    <property type="match status" value="1"/>
</dbReference>
<feature type="domain" description="AB hydrolase-1" evidence="1">
    <location>
        <begin position="40"/>
        <end position="271"/>
    </location>
</feature>
<keyword evidence="2" id="KW-0378">Hydrolase</keyword>
<evidence type="ECO:0000313" key="3">
    <source>
        <dbReference type="Proteomes" id="UP000037773"/>
    </source>
</evidence>
<dbReference type="EMBL" id="LGCN01000063">
    <property type="protein sequence ID" value="KOT43152.1"/>
    <property type="molecule type" value="Genomic_DNA"/>
</dbReference>
<accession>A0A0M9XAG3</accession>
<dbReference type="InterPro" id="IPR029058">
    <property type="entry name" value="AB_hydrolase_fold"/>
</dbReference>
<dbReference type="PRINTS" id="PR00111">
    <property type="entry name" value="ABHYDROLASE"/>
</dbReference>
<dbReference type="SUPFAM" id="SSF53474">
    <property type="entry name" value="alpha/beta-Hydrolases"/>
    <property type="match status" value="1"/>
</dbReference>
<dbReference type="Proteomes" id="UP000037773">
    <property type="component" value="Unassembled WGS sequence"/>
</dbReference>
<protein>
    <submittedName>
        <fullName evidence="2">Alpha/beta hydrolase</fullName>
    </submittedName>
</protein>
<sequence length="287" mass="31052">MSTPPSSPAPMSYKNTPNRSVSVRGVTFAYRRLGPDNGVPLILLNHLSAVLDNWDPRVVNGLAARRPVITFDNRGVGASGGSTPDTIEAMARDTVLFIRALGYDRVDLLGLSMGGFIAQVIAAEEPGLVRKLILAGTGPAGGPGIDKVTSLTIKDTTKAALTRKDPKQYLFFTDTAGGRRAARAFLDRLKERTNDRDKAISLSSFRAQLKAIHHWGRRAPADLSLIHQPVLVANGESDRMVPSVNTVDLAARLPQGQLEPLYPDAGHGGIFQYHARFVPRALEFLEP</sequence>